<dbReference type="SUPFAM" id="SSF53383">
    <property type="entry name" value="PLP-dependent transferases"/>
    <property type="match status" value="1"/>
</dbReference>
<dbReference type="GO" id="GO:0008483">
    <property type="term" value="F:transaminase activity"/>
    <property type="evidence" value="ECO:0007669"/>
    <property type="project" value="UniProtKB-KW"/>
</dbReference>
<evidence type="ECO:0000313" key="5">
    <source>
        <dbReference type="Proteomes" id="UP000809273"/>
    </source>
</evidence>
<evidence type="ECO:0000256" key="3">
    <source>
        <dbReference type="RuleBase" id="RU003560"/>
    </source>
</evidence>
<proteinExistence type="inferred from homology"/>
<name>A0A9D8KH27_9DELT</name>
<dbReference type="Proteomes" id="UP000809273">
    <property type="component" value="Unassembled WGS sequence"/>
</dbReference>
<dbReference type="PANTHER" id="PTHR43713:SF3">
    <property type="entry name" value="GLUTAMATE-1-SEMIALDEHYDE 2,1-AMINOMUTASE 1, CHLOROPLASTIC-RELATED"/>
    <property type="match status" value="1"/>
</dbReference>
<accession>A0A9D8KH27</accession>
<dbReference type="Gene3D" id="3.40.640.10">
    <property type="entry name" value="Type I PLP-dependent aspartate aminotransferase-like (Major domain)"/>
    <property type="match status" value="1"/>
</dbReference>
<sequence length="418" mass="46918">MTQYTDRYKKSISLFKRAAEVIPQGIYGHMTPVIVGPLASPYYIEKTKGCKYWDVDGNEYIDYLCSYGPMVLGYNHPEVDKAAEEQKKKADICNHPAEIMVELAEHITKLIPMADWVVFGKNGADMTNHSLMIARHHTKRKKIIMAKGAYHGTAPWATGAGHAGVIDEDVQNLLYVTWGDLDEFNELARKYKGEIAGTILTPYHHPTWANQVMPPEGYWKGIRKTCDEEGIVLILDDIRAGFRLDLRGSHELFGFQPDISCYCKAIANGYALSAMVGTDKMRISASGVFYTGSYWLSAVPMAASLATLKILKRDNAIEKIKKMGELLKSGLEEMAQAHELEVEVTGPPATLFMTFKDRGDFRNSQLFSIEAMKRGVFFHPHHNWFVSAAHEKADIEKSINVADEAFKEVRKVFGPSEV</sequence>
<comment type="similarity">
    <text evidence="3">Belongs to the class-III pyridoxal-phosphate-dependent aminotransferase family.</text>
</comment>
<evidence type="ECO:0000313" key="4">
    <source>
        <dbReference type="EMBL" id="MBN1574656.1"/>
    </source>
</evidence>
<dbReference type="InterPro" id="IPR015421">
    <property type="entry name" value="PyrdxlP-dep_Trfase_major"/>
</dbReference>
<keyword evidence="4" id="KW-0032">Aminotransferase</keyword>
<evidence type="ECO:0000256" key="1">
    <source>
        <dbReference type="ARBA" id="ARBA00001933"/>
    </source>
</evidence>
<dbReference type="InterPro" id="IPR005814">
    <property type="entry name" value="Aminotrans_3"/>
</dbReference>
<dbReference type="Gene3D" id="3.90.1150.10">
    <property type="entry name" value="Aspartate Aminotransferase, domain 1"/>
    <property type="match status" value="1"/>
</dbReference>
<dbReference type="AlphaFoldDB" id="A0A9D8KH27"/>
<dbReference type="GO" id="GO:0030170">
    <property type="term" value="F:pyridoxal phosphate binding"/>
    <property type="evidence" value="ECO:0007669"/>
    <property type="project" value="InterPro"/>
</dbReference>
<keyword evidence="2 3" id="KW-0663">Pyridoxal phosphate</keyword>
<dbReference type="PANTHER" id="PTHR43713">
    <property type="entry name" value="GLUTAMATE-1-SEMIALDEHYDE 2,1-AMINOMUTASE"/>
    <property type="match status" value="1"/>
</dbReference>
<comment type="cofactor">
    <cofactor evidence="1">
        <name>pyridoxal 5'-phosphate</name>
        <dbReference type="ChEBI" id="CHEBI:597326"/>
    </cofactor>
</comment>
<reference evidence="4" key="2">
    <citation type="submission" date="2021-01" db="EMBL/GenBank/DDBJ databases">
        <authorList>
            <person name="Hahn C.R."/>
            <person name="Youssef N.H."/>
            <person name="Elshahed M."/>
        </authorList>
    </citation>
    <scope>NUCLEOTIDE SEQUENCE</scope>
    <source>
        <strain evidence="4">Zod_Metabat.24</strain>
    </source>
</reference>
<dbReference type="Pfam" id="PF00202">
    <property type="entry name" value="Aminotran_3"/>
    <property type="match status" value="1"/>
</dbReference>
<gene>
    <name evidence="4" type="ORF">JW984_15775</name>
</gene>
<dbReference type="InterPro" id="IPR015424">
    <property type="entry name" value="PyrdxlP-dep_Trfase"/>
</dbReference>
<organism evidence="4 5">
    <name type="scientific">Candidatus Zymogenus saltonus</name>
    <dbReference type="NCBI Taxonomy" id="2844893"/>
    <lineage>
        <taxon>Bacteria</taxon>
        <taxon>Deltaproteobacteria</taxon>
        <taxon>Candidatus Zymogenia</taxon>
        <taxon>Candidatus Zymogeniales</taxon>
        <taxon>Candidatus Zymogenaceae</taxon>
        <taxon>Candidatus Zymogenus</taxon>
    </lineage>
</organism>
<dbReference type="InterPro" id="IPR015422">
    <property type="entry name" value="PyrdxlP-dep_Trfase_small"/>
</dbReference>
<dbReference type="EMBL" id="JAFGIX010000086">
    <property type="protein sequence ID" value="MBN1574656.1"/>
    <property type="molecule type" value="Genomic_DNA"/>
</dbReference>
<comment type="caution">
    <text evidence="4">The sequence shown here is derived from an EMBL/GenBank/DDBJ whole genome shotgun (WGS) entry which is preliminary data.</text>
</comment>
<evidence type="ECO:0000256" key="2">
    <source>
        <dbReference type="ARBA" id="ARBA00022898"/>
    </source>
</evidence>
<reference evidence="4" key="1">
    <citation type="journal article" date="2021" name="Environ. Microbiol.">
        <title>Genomic characterization of three novel Desulfobacterota classes expand the metabolic and phylogenetic diversity of the phylum.</title>
        <authorList>
            <person name="Murphy C.L."/>
            <person name="Biggerstaff J."/>
            <person name="Eichhorn A."/>
            <person name="Ewing E."/>
            <person name="Shahan R."/>
            <person name="Soriano D."/>
            <person name="Stewart S."/>
            <person name="VanMol K."/>
            <person name="Walker R."/>
            <person name="Walters P."/>
            <person name="Elshahed M.S."/>
            <person name="Youssef N.H."/>
        </authorList>
    </citation>
    <scope>NUCLEOTIDE SEQUENCE</scope>
    <source>
        <strain evidence="4">Zod_Metabat.24</strain>
    </source>
</reference>
<keyword evidence="4" id="KW-0808">Transferase</keyword>
<protein>
    <submittedName>
        <fullName evidence="4">Aminotransferase class III-fold pyridoxal phosphate-dependent enzyme</fullName>
    </submittedName>
</protein>